<accession>A0AAV9GDS3</accession>
<reference evidence="2" key="1">
    <citation type="journal article" date="2023" name="Mol. Phylogenet. Evol.">
        <title>Genome-scale phylogeny and comparative genomics of the fungal order Sordariales.</title>
        <authorList>
            <person name="Hensen N."/>
            <person name="Bonometti L."/>
            <person name="Westerberg I."/>
            <person name="Brannstrom I.O."/>
            <person name="Guillou S."/>
            <person name="Cros-Aarteil S."/>
            <person name="Calhoun S."/>
            <person name="Haridas S."/>
            <person name="Kuo A."/>
            <person name="Mondo S."/>
            <person name="Pangilinan J."/>
            <person name="Riley R."/>
            <person name="LaButti K."/>
            <person name="Andreopoulos B."/>
            <person name="Lipzen A."/>
            <person name="Chen C."/>
            <person name="Yan M."/>
            <person name="Daum C."/>
            <person name="Ng V."/>
            <person name="Clum A."/>
            <person name="Steindorff A."/>
            <person name="Ohm R.A."/>
            <person name="Martin F."/>
            <person name="Silar P."/>
            <person name="Natvig D.O."/>
            <person name="Lalanne C."/>
            <person name="Gautier V."/>
            <person name="Ament-Velasquez S.L."/>
            <person name="Kruys A."/>
            <person name="Hutchinson M.I."/>
            <person name="Powell A.J."/>
            <person name="Barry K."/>
            <person name="Miller A.N."/>
            <person name="Grigoriev I.V."/>
            <person name="Debuchy R."/>
            <person name="Gladieux P."/>
            <person name="Hiltunen Thoren M."/>
            <person name="Johannesson H."/>
        </authorList>
    </citation>
    <scope>NUCLEOTIDE SEQUENCE</scope>
    <source>
        <strain evidence="2">PSN243</strain>
    </source>
</reference>
<feature type="region of interest" description="Disordered" evidence="1">
    <location>
        <begin position="23"/>
        <end position="96"/>
    </location>
</feature>
<dbReference type="PANTHER" id="PTHR33099:SF7">
    <property type="entry name" value="MYND-TYPE DOMAIN-CONTAINING PROTEIN"/>
    <property type="match status" value="1"/>
</dbReference>
<sequence>MDLSALLNEPVSSPTQQLMAEMAEARTAANAVTTDALGMSSNGDEAREEAEGEEDEDEDEEEKDSEEGEDKEEEDDANHDDETVTSDTASIAPSDLSTTDFSVDLKKDLRAALDSIRSRGSYAAFANLPDLRPELAVDDIGPISLPLSETQARQIIDKARQDSQSRLEQGRRCRHQVSANSLAINQPVTAELRGMVVYEKGPFFKAPEVSEEIPGMFGTMIIVLSSPHEGGDLIVKHHRSKKGFRTQRSQSSVACWYSDVSHEVCAITSGYRLVLKYNLAISPDLPRPSANLARSRTRGLRHTLRRYLEGHNPESDDNGEDVPGMLYYALDHDYTKASLSLKALKPRDHAVVHTLNDICAEVELKIFLAVVEKHETGEPIHNYPNRKLIDLSGRVVRSEIDIDGDTFLDELIQDWEDPWEDAKCGERNYSAGESTPHWYRRAAVIIVPRGDVSDEFVTRALGGREAENLLPHFVTQCLEEKRRPAAIKMICRLAQKAWSNNMYGSYGGPSVNVGIAAQVIDMASLIGDSALFGTVLGLVKSAVEPPVFRKARIRVNDPDDDYDFDKFKGSLLECLLSRPMADQLKFLQAMSPEDGEVGSPVIKDWIVNDVLPSCIKRCRDGHVGEDDGDILMSMILQQLHDLDFLKTRVIPLVAAKVNHYTPFSLAVLERILMSAFAGTFDLTETLDICKPVMKSIVALLDLSNLRTEAGLRQETEAANKARRIQYGHTPGFNLLQLTKILGPRRLAVFLEHCLRCGDELAMQLSFKIVAGIDKIPFTEFRPFWVPFVRFLVTSLENRNVPLGTPRYQQLACAILEAYVARCVGREPTGRVNNCQNPVLCSCKDCHHLNAFLMSHEQVWRFAVGNSRRQHLHQVLERAGANCTHVTSRHTNPNTLVVTKGLDPFSRAKQEWDRNIAAAMNDFAEFDQDKLKQLLGREFEHITGMQHLRHVPVFRQGAEAAVNPPSRVLAPVSANRGSENTGSRLPGIGVKRRADEH</sequence>
<gene>
    <name evidence="2" type="ORF">QBC34DRAFT_496868</name>
</gene>
<evidence type="ECO:0000256" key="1">
    <source>
        <dbReference type="SAM" id="MobiDB-lite"/>
    </source>
</evidence>
<dbReference type="AlphaFoldDB" id="A0AAV9GDS3"/>
<proteinExistence type="predicted"/>
<dbReference type="Proteomes" id="UP001321760">
    <property type="component" value="Unassembled WGS sequence"/>
</dbReference>
<name>A0AAV9GDS3_9PEZI</name>
<evidence type="ECO:0000313" key="2">
    <source>
        <dbReference type="EMBL" id="KAK4446588.1"/>
    </source>
</evidence>
<feature type="compositionally biased region" description="Acidic residues" evidence="1">
    <location>
        <begin position="46"/>
        <end position="79"/>
    </location>
</feature>
<feature type="compositionally biased region" description="Low complexity" evidence="1">
    <location>
        <begin position="23"/>
        <end position="34"/>
    </location>
</feature>
<keyword evidence="3" id="KW-1185">Reference proteome</keyword>
<comment type="caution">
    <text evidence="2">The sequence shown here is derived from an EMBL/GenBank/DDBJ whole genome shotgun (WGS) entry which is preliminary data.</text>
</comment>
<organism evidence="2 3">
    <name type="scientific">Podospora aff. communis PSN243</name>
    <dbReference type="NCBI Taxonomy" id="3040156"/>
    <lineage>
        <taxon>Eukaryota</taxon>
        <taxon>Fungi</taxon>
        <taxon>Dikarya</taxon>
        <taxon>Ascomycota</taxon>
        <taxon>Pezizomycotina</taxon>
        <taxon>Sordariomycetes</taxon>
        <taxon>Sordariomycetidae</taxon>
        <taxon>Sordariales</taxon>
        <taxon>Podosporaceae</taxon>
        <taxon>Podospora</taxon>
    </lineage>
</organism>
<evidence type="ECO:0000313" key="3">
    <source>
        <dbReference type="Proteomes" id="UP001321760"/>
    </source>
</evidence>
<feature type="compositionally biased region" description="Polar residues" evidence="1">
    <location>
        <begin position="85"/>
        <end position="96"/>
    </location>
</feature>
<reference evidence="2" key="2">
    <citation type="submission" date="2023-05" db="EMBL/GenBank/DDBJ databases">
        <authorList>
            <consortium name="Lawrence Berkeley National Laboratory"/>
            <person name="Steindorff A."/>
            <person name="Hensen N."/>
            <person name="Bonometti L."/>
            <person name="Westerberg I."/>
            <person name="Brannstrom I.O."/>
            <person name="Guillou S."/>
            <person name="Cros-Aarteil S."/>
            <person name="Calhoun S."/>
            <person name="Haridas S."/>
            <person name="Kuo A."/>
            <person name="Mondo S."/>
            <person name="Pangilinan J."/>
            <person name="Riley R."/>
            <person name="Labutti K."/>
            <person name="Andreopoulos B."/>
            <person name="Lipzen A."/>
            <person name="Chen C."/>
            <person name="Yanf M."/>
            <person name="Daum C."/>
            <person name="Ng V."/>
            <person name="Clum A."/>
            <person name="Ohm R."/>
            <person name="Martin F."/>
            <person name="Silar P."/>
            <person name="Natvig D."/>
            <person name="Lalanne C."/>
            <person name="Gautier V."/>
            <person name="Ament-Velasquez S.L."/>
            <person name="Kruys A."/>
            <person name="Hutchinson M.I."/>
            <person name="Powell A.J."/>
            <person name="Barry K."/>
            <person name="Miller A.N."/>
            <person name="Grigoriev I.V."/>
            <person name="Debuchy R."/>
            <person name="Gladieux P."/>
            <person name="Thoren M.H."/>
            <person name="Johannesson H."/>
        </authorList>
    </citation>
    <scope>NUCLEOTIDE SEQUENCE</scope>
    <source>
        <strain evidence="2">PSN243</strain>
    </source>
</reference>
<feature type="region of interest" description="Disordered" evidence="1">
    <location>
        <begin position="971"/>
        <end position="996"/>
    </location>
</feature>
<protein>
    <recommendedName>
        <fullName evidence="4">Prolyl 4-hydroxylase alpha subunit Fe(2+) 2OG dioxygenase domain-containing protein</fullName>
    </recommendedName>
</protein>
<dbReference type="PANTHER" id="PTHR33099">
    <property type="entry name" value="FE2OG DIOXYGENASE DOMAIN-CONTAINING PROTEIN"/>
    <property type="match status" value="1"/>
</dbReference>
<dbReference type="EMBL" id="MU865956">
    <property type="protein sequence ID" value="KAK4446588.1"/>
    <property type="molecule type" value="Genomic_DNA"/>
</dbReference>
<dbReference type="Gene3D" id="2.60.120.620">
    <property type="entry name" value="q2cbj1_9rhob like domain"/>
    <property type="match status" value="1"/>
</dbReference>
<evidence type="ECO:0008006" key="4">
    <source>
        <dbReference type="Google" id="ProtNLM"/>
    </source>
</evidence>